<comment type="catalytic activity">
    <reaction evidence="12">
        <text>2,5-diamino-6-(1-D-ribitylamino)pyrimidin-4(3H)-one 5'-phosphate + NADP(+) = 2,5-diamino-6-(1-D-ribosylamino)pyrimidin-4(3H)-one 5'-phosphate + NADPH + H(+)</text>
        <dbReference type="Rhea" id="RHEA:27278"/>
        <dbReference type="ChEBI" id="CHEBI:15378"/>
        <dbReference type="ChEBI" id="CHEBI:57783"/>
        <dbReference type="ChEBI" id="CHEBI:58349"/>
        <dbReference type="ChEBI" id="CHEBI:58890"/>
        <dbReference type="ChEBI" id="CHEBI:59545"/>
        <dbReference type="EC" id="1.1.1.302"/>
    </reaction>
</comment>
<evidence type="ECO:0000256" key="9">
    <source>
        <dbReference type="ARBA" id="ARBA00030073"/>
    </source>
</evidence>
<dbReference type="InterPro" id="IPR050765">
    <property type="entry name" value="Riboflavin_Biosynth_HTPR"/>
</dbReference>
<dbReference type="GO" id="GO:0008703">
    <property type="term" value="F:5-amino-6-(5-phosphoribosylamino)uracil reductase activity"/>
    <property type="evidence" value="ECO:0007669"/>
    <property type="project" value="InterPro"/>
</dbReference>
<dbReference type="RefSeq" id="XP_064852789.1">
    <property type="nucleotide sequence ID" value="XM_064996717.1"/>
</dbReference>
<dbReference type="SUPFAM" id="SSF53597">
    <property type="entry name" value="Dihydrofolate reductase-like"/>
    <property type="match status" value="1"/>
</dbReference>
<dbReference type="AlphaFoldDB" id="A0AAV5QLQ6"/>
<evidence type="ECO:0000256" key="7">
    <source>
        <dbReference type="ARBA" id="ARBA00022857"/>
    </source>
</evidence>
<reference evidence="14 15" key="1">
    <citation type="journal article" date="2023" name="Elife">
        <title>Identification of key yeast species and microbe-microbe interactions impacting larval growth of Drosophila in the wild.</title>
        <authorList>
            <person name="Mure A."/>
            <person name="Sugiura Y."/>
            <person name="Maeda R."/>
            <person name="Honda K."/>
            <person name="Sakurai N."/>
            <person name="Takahashi Y."/>
            <person name="Watada M."/>
            <person name="Katoh T."/>
            <person name="Gotoh A."/>
            <person name="Gotoh Y."/>
            <person name="Taniguchi I."/>
            <person name="Nakamura K."/>
            <person name="Hayashi T."/>
            <person name="Katayama T."/>
            <person name="Uemura T."/>
            <person name="Hattori Y."/>
        </authorList>
    </citation>
    <scope>NUCLEOTIDE SEQUENCE [LARGE SCALE GENOMIC DNA]</scope>
    <source>
        <strain evidence="14 15">SC-9</strain>
    </source>
</reference>
<comment type="similarity">
    <text evidence="3">Belongs to the HTP reductase family.</text>
</comment>
<dbReference type="EC" id="1.1.1.302" evidence="4"/>
<keyword evidence="15" id="KW-1185">Reference proteome</keyword>
<dbReference type="PANTHER" id="PTHR38011:SF7">
    <property type="entry name" value="2,5-DIAMINO-6-RIBOSYLAMINO-4(3H)-PYRIMIDINONE 5'-PHOSPHATE REDUCTASE"/>
    <property type="match status" value="1"/>
</dbReference>
<evidence type="ECO:0000256" key="3">
    <source>
        <dbReference type="ARBA" id="ARBA00009723"/>
    </source>
</evidence>
<feature type="domain" description="Bacterial bifunctional deaminase-reductase C-terminal" evidence="13">
    <location>
        <begin position="29"/>
        <end position="242"/>
    </location>
</feature>
<dbReference type="GO" id="GO:0009231">
    <property type="term" value="P:riboflavin biosynthetic process"/>
    <property type="evidence" value="ECO:0007669"/>
    <property type="project" value="UniProtKB-KW"/>
</dbReference>
<keyword evidence="6" id="KW-0686">Riboflavin biosynthesis</keyword>
<evidence type="ECO:0000256" key="12">
    <source>
        <dbReference type="ARBA" id="ARBA00049020"/>
    </source>
</evidence>
<evidence type="ECO:0000256" key="11">
    <source>
        <dbReference type="ARBA" id="ARBA00047550"/>
    </source>
</evidence>
<comment type="pathway">
    <text evidence="2">Cofactor biosynthesis; riboflavin biosynthesis.</text>
</comment>
<keyword evidence="8" id="KW-0560">Oxidoreductase</keyword>
<sequence length="252" mass="27778">MSSLVPLDPSLPPFLQPYLPRDVSDSSFPFILLTWAQSLDSRISLEPGVQTIISSKQTKTMTHYIRTQFSGILIGIGTFLADDPGLNCRYGNANSIRPIIVDPHFRSREKLKTSRLVRQVNEKTGLVPIILIDENLKDSVCSLGDFLKGTVQLEFLPTDNSGRFNWTRLFQRVRSIGIGSVMVEGGGSIINNLLLSKRENGEPIIDAIVVTIGPRFLGAKGTEVSPLHSVELKDRKWWAGDCGDAVFAGRVA</sequence>
<evidence type="ECO:0000256" key="1">
    <source>
        <dbReference type="ARBA" id="ARBA00003555"/>
    </source>
</evidence>
<comment type="caution">
    <text evidence="14">The sequence shown here is derived from an EMBL/GenBank/DDBJ whole genome shotgun (WGS) entry which is preliminary data.</text>
</comment>
<dbReference type="EMBL" id="BTFZ01000011">
    <property type="protein sequence ID" value="GMM35793.1"/>
    <property type="molecule type" value="Genomic_DNA"/>
</dbReference>
<proteinExistence type="inferred from homology"/>
<keyword evidence="7" id="KW-0521">NADP</keyword>
<accession>A0AAV5QLQ6</accession>
<dbReference type="InterPro" id="IPR002734">
    <property type="entry name" value="RibDG_C"/>
</dbReference>
<evidence type="ECO:0000259" key="13">
    <source>
        <dbReference type="Pfam" id="PF01872"/>
    </source>
</evidence>
<name>A0AAV5QLQ6_9ASCO</name>
<dbReference type="Pfam" id="PF01872">
    <property type="entry name" value="RibD_C"/>
    <property type="match status" value="1"/>
</dbReference>
<dbReference type="InterPro" id="IPR024072">
    <property type="entry name" value="DHFR-like_dom_sf"/>
</dbReference>
<organism evidence="14 15">
    <name type="scientific">Saccharomycopsis crataegensis</name>
    <dbReference type="NCBI Taxonomy" id="43959"/>
    <lineage>
        <taxon>Eukaryota</taxon>
        <taxon>Fungi</taxon>
        <taxon>Dikarya</taxon>
        <taxon>Ascomycota</taxon>
        <taxon>Saccharomycotina</taxon>
        <taxon>Saccharomycetes</taxon>
        <taxon>Saccharomycopsidaceae</taxon>
        <taxon>Saccharomycopsis</taxon>
    </lineage>
</organism>
<dbReference type="Gene3D" id="3.40.430.10">
    <property type="entry name" value="Dihydrofolate Reductase, subunit A"/>
    <property type="match status" value="1"/>
</dbReference>
<evidence type="ECO:0000256" key="2">
    <source>
        <dbReference type="ARBA" id="ARBA00005104"/>
    </source>
</evidence>
<dbReference type="Proteomes" id="UP001360560">
    <property type="component" value="Unassembled WGS sequence"/>
</dbReference>
<evidence type="ECO:0000256" key="10">
    <source>
        <dbReference type="ARBA" id="ARBA00031630"/>
    </source>
</evidence>
<protein>
    <recommendedName>
        <fullName evidence="5">2,5-diamino-6-ribosylamino-4(3H)-pyrimidinone 5'-phosphate reductase</fullName>
        <ecNumber evidence="4">1.1.1.302</ecNumber>
    </recommendedName>
    <alternativeName>
        <fullName evidence="10">2,5-diamino-6-(5-phospho-D-ribosylamino)pyrimidin-4(3H)-one reductase</fullName>
    </alternativeName>
    <alternativeName>
        <fullName evidence="9">2,5-diamino-6-ribitylamino-4(3H)-pyrimidinone 5'-phosphate synthase</fullName>
    </alternativeName>
</protein>
<comment type="catalytic activity">
    <reaction evidence="11">
        <text>2,5-diamino-6-(1-D-ribitylamino)pyrimidin-4(3H)-one 5'-phosphate + NAD(+) = 2,5-diamino-6-(1-D-ribosylamino)pyrimidin-4(3H)-one 5'-phosphate + NADH + H(+)</text>
        <dbReference type="Rhea" id="RHEA:27274"/>
        <dbReference type="ChEBI" id="CHEBI:15378"/>
        <dbReference type="ChEBI" id="CHEBI:57540"/>
        <dbReference type="ChEBI" id="CHEBI:57945"/>
        <dbReference type="ChEBI" id="CHEBI:58890"/>
        <dbReference type="ChEBI" id="CHEBI:59545"/>
        <dbReference type="EC" id="1.1.1.302"/>
    </reaction>
</comment>
<comment type="function">
    <text evidence="1">Catalyzes an early step in riboflavin biosynthesis, the NADPH-dependent reduction of the ribose side chain of 2,5-diamino-6-ribosylamino-4(3H)-pyrimidinone 5'-phosphate, yielding 2,5-diamino-6-ribitylamino-4(3H)-pyrimidinone 5'-phosphate.</text>
</comment>
<gene>
    <name evidence="14" type="ORF">DASC09_031180</name>
</gene>
<evidence type="ECO:0000256" key="4">
    <source>
        <dbReference type="ARBA" id="ARBA00012851"/>
    </source>
</evidence>
<dbReference type="PANTHER" id="PTHR38011">
    <property type="entry name" value="DIHYDROFOLATE REDUCTASE FAMILY PROTEIN (AFU_ORTHOLOGUE AFUA_8G06820)"/>
    <property type="match status" value="1"/>
</dbReference>
<dbReference type="GeneID" id="90073768"/>
<evidence type="ECO:0000256" key="5">
    <source>
        <dbReference type="ARBA" id="ARBA00015035"/>
    </source>
</evidence>
<evidence type="ECO:0000256" key="6">
    <source>
        <dbReference type="ARBA" id="ARBA00022619"/>
    </source>
</evidence>
<evidence type="ECO:0000256" key="8">
    <source>
        <dbReference type="ARBA" id="ARBA00023002"/>
    </source>
</evidence>
<evidence type="ECO:0000313" key="14">
    <source>
        <dbReference type="EMBL" id="GMM35793.1"/>
    </source>
</evidence>
<evidence type="ECO:0000313" key="15">
    <source>
        <dbReference type="Proteomes" id="UP001360560"/>
    </source>
</evidence>